<feature type="transmembrane region" description="Helical" evidence="1">
    <location>
        <begin position="53"/>
        <end position="80"/>
    </location>
</feature>
<protein>
    <submittedName>
        <fullName evidence="2">Uncharacterized protein</fullName>
    </submittedName>
</protein>
<sequence>MTSTADSSRVAIVVKKQKTAIGVFAGDVAGLIRDVAVGFSWAVLWIAPFGFGMLPLVATINIFTWVLGIGSIFCCFLAMVEATLGKNPWGMHEFFAELAVESVKAIRNYYRSLHERADQ</sequence>
<keyword evidence="1" id="KW-1133">Transmembrane helix</keyword>
<reference evidence="2" key="1">
    <citation type="submission" date="2020-04" db="EMBL/GenBank/DDBJ databases">
        <authorList>
            <person name="Chiriac C."/>
            <person name="Salcher M."/>
            <person name="Ghai R."/>
            <person name="Kavagutti S V."/>
        </authorList>
    </citation>
    <scope>NUCLEOTIDE SEQUENCE</scope>
</reference>
<keyword evidence="1" id="KW-0812">Transmembrane</keyword>
<feature type="transmembrane region" description="Helical" evidence="1">
    <location>
        <begin position="21"/>
        <end position="47"/>
    </location>
</feature>
<accession>A0A6J5KZB9</accession>
<proteinExistence type="predicted"/>
<gene>
    <name evidence="2" type="ORF">UFOVP75_183</name>
</gene>
<keyword evidence="1" id="KW-0472">Membrane</keyword>
<evidence type="ECO:0000313" key="2">
    <source>
        <dbReference type="EMBL" id="CAB4127411.1"/>
    </source>
</evidence>
<name>A0A6J5KZB9_9CAUD</name>
<evidence type="ECO:0000256" key="1">
    <source>
        <dbReference type="SAM" id="Phobius"/>
    </source>
</evidence>
<dbReference type="EMBL" id="LR796209">
    <property type="protein sequence ID" value="CAB4127411.1"/>
    <property type="molecule type" value="Genomic_DNA"/>
</dbReference>
<organism evidence="2">
    <name type="scientific">uncultured Caudovirales phage</name>
    <dbReference type="NCBI Taxonomy" id="2100421"/>
    <lineage>
        <taxon>Viruses</taxon>
        <taxon>Duplodnaviria</taxon>
        <taxon>Heunggongvirae</taxon>
        <taxon>Uroviricota</taxon>
        <taxon>Caudoviricetes</taxon>
        <taxon>Peduoviridae</taxon>
        <taxon>Maltschvirus</taxon>
        <taxon>Maltschvirus maltsch</taxon>
    </lineage>
</organism>